<protein>
    <submittedName>
        <fullName evidence="2">Sugar-non-specific nuclease NucA homolog</fullName>
    </submittedName>
</protein>
<reference evidence="2" key="1">
    <citation type="submission" date="2020-02" db="EMBL/GenBank/DDBJ databases">
        <authorList>
            <person name="Meier V. D."/>
        </authorList>
    </citation>
    <scope>NUCLEOTIDE SEQUENCE</scope>
    <source>
        <strain evidence="2">AVDCRST_MAG89</strain>
    </source>
</reference>
<feature type="region of interest" description="Disordered" evidence="1">
    <location>
        <begin position="221"/>
        <end position="240"/>
    </location>
</feature>
<dbReference type="EMBL" id="CADCTV010000294">
    <property type="protein sequence ID" value="CAA9314474.1"/>
    <property type="molecule type" value="Genomic_DNA"/>
</dbReference>
<feature type="non-terminal residue" evidence="2">
    <location>
        <position position="282"/>
    </location>
</feature>
<name>A0A6J4KSV8_9BACT</name>
<feature type="non-terminal residue" evidence="2">
    <location>
        <position position="1"/>
    </location>
</feature>
<feature type="compositionally biased region" description="Basic and acidic residues" evidence="1">
    <location>
        <begin position="223"/>
        <end position="236"/>
    </location>
</feature>
<feature type="compositionally biased region" description="Low complexity" evidence="1">
    <location>
        <begin position="36"/>
        <end position="47"/>
    </location>
</feature>
<evidence type="ECO:0000256" key="1">
    <source>
        <dbReference type="SAM" id="MobiDB-lite"/>
    </source>
</evidence>
<accession>A0A6J4KSV8</accession>
<organism evidence="2">
    <name type="scientific">uncultured Gemmatimonadota bacterium</name>
    <dbReference type="NCBI Taxonomy" id="203437"/>
    <lineage>
        <taxon>Bacteria</taxon>
        <taxon>Pseudomonadati</taxon>
        <taxon>Gemmatimonadota</taxon>
        <taxon>environmental samples</taxon>
    </lineage>
</organism>
<dbReference type="AlphaFoldDB" id="A0A6J4KSV8"/>
<feature type="compositionally biased region" description="Basic residues" evidence="1">
    <location>
        <begin position="1"/>
        <end position="13"/>
    </location>
</feature>
<feature type="compositionally biased region" description="Basic residues" evidence="1">
    <location>
        <begin position="23"/>
        <end position="35"/>
    </location>
</feature>
<sequence>ATPSHHRTRRAGPCRHAGPDRLLHRRTHRSHHPARRPQLLHLPQRHLPQPPGIRRSGGLVHQRRAAFQEHPLHLVQLLARRAQLGFVEPEQDALRRRAARHELLQRRRAAHRLLSRNNVGLHQLRVQPRPHGAQRGADLVQRAQQADVPDDQHPAAVPGPERRALVQVRAVPADAGADEQQRNLHRRRRILVQRHAAGRRQGGHSAPELQDRAADAIRAGTRAGDHHGQHPGDRDRHAQHHGNLHRFVGDVPDDRRRHRKQDWIQLPAPAGRRRRDVPGSPL</sequence>
<evidence type="ECO:0000313" key="2">
    <source>
        <dbReference type="EMBL" id="CAA9314474.1"/>
    </source>
</evidence>
<feature type="region of interest" description="Disordered" evidence="1">
    <location>
        <begin position="1"/>
        <end position="59"/>
    </location>
</feature>
<feature type="region of interest" description="Disordered" evidence="1">
    <location>
        <begin position="245"/>
        <end position="282"/>
    </location>
</feature>
<proteinExistence type="predicted"/>
<gene>
    <name evidence="2" type="ORF">AVDCRST_MAG89-1333</name>
</gene>